<dbReference type="Gene3D" id="1.25.40.90">
    <property type="match status" value="1"/>
</dbReference>
<dbReference type="Pfam" id="PF04818">
    <property type="entry name" value="CID"/>
    <property type="match status" value="1"/>
</dbReference>
<dbReference type="GO" id="GO:0005737">
    <property type="term" value="C:cytoplasm"/>
    <property type="evidence" value="ECO:0007669"/>
    <property type="project" value="TreeGrafter"/>
</dbReference>
<dbReference type="PANTHER" id="PTHR15921">
    <property type="entry name" value="PRE-MRNA CLEAVAGE COMPLEX II"/>
    <property type="match status" value="1"/>
</dbReference>
<dbReference type="GO" id="GO:0000993">
    <property type="term" value="F:RNA polymerase II complex binding"/>
    <property type="evidence" value="ECO:0007669"/>
    <property type="project" value="InterPro"/>
</dbReference>
<evidence type="ECO:0000313" key="5">
    <source>
        <dbReference type="Proteomes" id="UP000663852"/>
    </source>
</evidence>
<evidence type="ECO:0000259" key="3">
    <source>
        <dbReference type="PROSITE" id="PS51391"/>
    </source>
</evidence>
<dbReference type="AlphaFoldDB" id="A0A814KTS6"/>
<dbReference type="InterPro" id="IPR011009">
    <property type="entry name" value="Kinase-like_dom_sf"/>
</dbReference>
<feature type="region of interest" description="Disordered" evidence="1">
    <location>
        <begin position="1138"/>
        <end position="1158"/>
    </location>
</feature>
<feature type="compositionally biased region" description="Basic and acidic residues" evidence="1">
    <location>
        <begin position="669"/>
        <end position="684"/>
    </location>
</feature>
<dbReference type="OrthoDB" id="343582at2759"/>
<protein>
    <recommendedName>
        <fullName evidence="6">Mitogen-activated protein kinase kinase kinase</fullName>
    </recommendedName>
</protein>
<dbReference type="SUPFAM" id="SSF48464">
    <property type="entry name" value="ENTH/VHS domain"/>
    <property type="match status" value="1"/>
</dbReference>
<dbReference type="InterPro" id="IPR047415">
    <property type="entry name" value="Pcf11_CID"/>
</dbReference>
<dbReference type="GO" id="GO:0004672">
    <property type="term" value="F:protein kinase activity"/>
    <property type="evidence" value="ECO:0007669"/>
    <property type="project" value="InterPro"/>
</dbReference>
<reference evidence="4" key="1">
    <citation type="submission" date="2021-02" db="EMBL/GenBank/DDBJ databases">
        <authorList>
            <person name="Nowell W R."/>
        </authorList>
    </citation>
    <scope>NUCLEOTIDE SEQUENCE</scope>
</reference>
<dbReference type="InterPro" id="IPR006569">
    <property type="entry name" value="CID_dom"/>
</dbReference>
<feature type="compositionally biased region" description="Polar residues" evidence="1">
    <location>
        <begin position="1149"/>
        <end position="1158"/>
    </location>
</feature>
<dbReference type="Pfam" id="PF21936">
    <property type="entry name" value="Pcf11_C"/>
    <property type="match status" value="1"/>
</dbReference>
<evidence type="ECO:0000313" key="4">
    <source>
        <dbReference type="EMBL" id="CAF1055806.1"/>
    </source>
</evidence>
<dbReference type="Pfam" id="PF00069">
    <property type="entry name" value="Pkinase"/>
    <property type="match status" value="1"/>
</dbReference>
<feature type="compositionally biased region" description="Polar residues" evidence="1">
    <location>
        <begin position="659"/>
        <end position="668"/>
    </location>
</feature>
<dbReference type="SMART" id="SM00220">
    <property type="entry name" value="S_TKc"/>
    <property type="match status" value="1"/>
</dbReference>
<dbReference type="CDD" id="cd16982">
    <property type="entry name" value="CID_Pcf11"/>
    <property type="match status" value="1"/>
</dbReference>
<accession>A0A814KTS6</accession>
<feature type="region of interest" description="Disordered" evidence="1">
    <location>
        <begin position="861"/>
        <end position="915"/>
    </location>
</feature>
<dbReference type="PRINTS" id="PR00109">
    <property type="entry name" value="TYRKINASE"/>
</dbReference>
<evidence type="ECO:0000256" key="1">
    <source>
        <dbReference type="SAM" id="MobiDB-lite"/>
    </source>
</evidence>
<dbReference type="Gene3D" id="1.10.510.10">
    <property type="entry name" value="Transferase(Phosphotransferase) domain 1"/>
    <property type="match status" value="1"/>
</dbReference>
<name>A0A814KTS6_ADIRI</name>
<sequence length="1234" mass="141252">MEVANKEQIISEVLQKAQKESGVALREKLRKLLVERQIPFIPATTEVESLRSLGYGVFGIVELIRYQKKLYAHKRARQTTREQRNSILDEGIKLTDIAEYHRNIQHLNFINLRTFGIVIDYCSNGSLDVFVREKHSNYTLVDALNWGYQLADALSFLHSKKIIHRDVKMQNILLKDNYQTLVLTDYGTATQLGKSWMTDNVGTPITMAPEVFAYNQYAEQCDTYSWAIVFWQLLSKQLLPYGNQGKAFLISIVQEKLRPPKLNHCPELFIALLYRAWHSDPNERPTLLLIKKILWLILNTLPKKKEEYSEETISELHNQWINEYNLSERYLPSEPRVTNEQSMNLYQEHLTIVERILAIEKDIRECTSIDTRYGRFREAIVYRFSIFSQQRNVLLTVLKFLYKDFTFFNQINLYIGLILTRIFISIESFPYIHQYIIQKIQSNGYDLKMNSKPIINFLTILAEEKIQNAPQIVRAIEDRILEAKGDCILPVLYVLDSIVKNLRSKAYIALFEHKLPVVFASAFNKVDERVRLSMFKLRQTWPPYFSNAVLHNLDTRTHYIDPAWPITARVPDATPSTPTIHINPDFIQRSPTAAANQPKLPARSDDHARTGNQTVGKSSESTSRDDSYHMIPIDRKEVDSILPKDTNGEQQSKTKKEGNSVTNNSKESSTADKTKSTADDINTKDAQVDDEMLFGGSDIDYRDTDLTAQQKATSNADIDRLFELNSECFLLAEQKFKSKELSSEEYQATLKVLQTFLQSEVQRLTAPSTTTPSVINNNNQVPTTVASNSIFPQTSLQFPSTATTATATPALSTFPFSGFANDTQRHAMQILAAVSASSSLAAPYNILSYIPPLPPAPPPFPLLPNTFPSSTTSERLSPSTKRPHDEPSSDDLNDDSKRARYDRSSTHNTRSRNFDEENIAPVPSLIDANINTLKKKYLGVIQQLYIGKYQCALCGLRFSSKQKHLYNHHLDWHFFQNRQATDSQAVLEICRDWYPSLQEWTVHEENLDEQIRKNHQMSSKNRNKKEFGEKSALLIEAVICTAKTNGDMDDDRCYVCHDPFDNYFDDNLEEWCLKDAIRVDDKTYHSICYQDLQSHDLHEKPSTMDSLTLPESLIDETSNQSSDSQLVDNAMAIVNIKSESEDTFDRDSSSLPEESTKPTYTSSMSFVNLVETIFVKKEDLKPIENLESVSKNVKEELLDPGTISEEIPFLSIKPENDCEFLIDRTTDKIEPLSE</sequence>
<dbReference type="InterPro" id="IPR001245">
    <property type="entry name" value="Ser-Thr/Tyr_kinase_cat_dom"/>
</dbReference>
<dbReference type="PROSITE" id="PS51391">
    <property type="entry name" value="CID"/>
    <property type="match status" value="1"/>
</dbReference>
<gene>
    <name evidence="4" type="ORF">EDS130_LOCUS17664</name>
</gene>
<dbReference type="SUPFAM" id="SSF56112">
    <property type="entry name" value="Protein kinase-like (PK-like)"/>
    <property type="match status" value="1"/>
</dbReference>
<dbReference type="GO" id="GO:0006369">
    <property type="term" value="P:termination of RNA polymerase II transcription"/>
    <property type="evidence" value="ECO:0007669"/>
    <property type="project" value="InterPro"/>
</dbReference>
<feature type="compositionally biased region" description="Basic and acidic residues" evidence="1">
    <location>
        <begin position="894"/>
        <end position="905"/>
    </location>
</feature>
<dbReference type="Proteomes" id="UP000663852">
    <property type="component" value="Unassembled WGS sequence"/>
</dbReference>
<dbReference type="GO" id="GO:0003729">
    <property type="term" value="F:mRNA binding"/>
    <property type="evidence" value="ECO:0007669"/>
    <property type="project" value="InterPro"/>
</dbReference>
<dbReference type="PROSITE" id="PS50011">
    <property type="entry name" value="PROTEIN_KINASE_DOM"/>
    <property type="match status" value="1"/>
</dbReference>
<dbReference type="GO" id="GO:0031124">
    <property type="term" value="P:mRNA 3'-end processing"/>
    <property type="evidence" value="ECO:0007669"/>
    <property type="project" value="InterPro"/>
</dbReference>
<feature type="region of interest" description="Disordered" evidence="1">
    <location>
        <begin position="594"/>
        <end position="684"/>
    </location>
</feature>
<feature type="compositionally biased region" description="Polar residues" evidence="1">
    <location>
        <begin position="866"/>
        <end position="880"/>
    </location>
</feature>
<feature type="compositionally biased region" description="Polar residues" evidence="1">
    <location>
        <begin position="610"/>
        <end position="621"/>
    </location>
</feature>
<evidence type="ECO:0000259" key="2">
    <source>
        <dbReference type="PROSITE" id="PS50011"/>
    </source>
</evidence>
<dbReference type="InterPro" id="IPR000719">
    <property type="entry name" value="Prot_kinase_dom"/>
</dbReference>
<dbReference type="InterPro" id="IPR008271">
    <property type="entry name" value="Ser/Thr_kinase_AS"/>
</dbReference>
<comment type="caution">
    <text evidence="4">The sequence shown here is derived from an EMBL/GenBank/DDBJ whole genome shotgun (WGS) entry which is preliminary data.</text>
</comment>
<dbReference type="PROSITE" id="PS00108">
    <property type="entry name" value="PROTEIN_KINASE_ST"/>
    <property type="match status" value="1"/>
</dbReference>
<dbReference type="SMART" id="SM00582">
    <property type="entry name" value="RPR"/>
    <property type="match status" value="1"/>
</dbReference>
<dbReference type="EMBL" id="CAJNOJ010000080">
    <property type="protein sequence ID" value="CAF1055806.1"/>
    <property type="molecule type" value="Genomic_DNA"/>
</dbReference>
<feature type="domain" description="CID" evidence="3">
    <location>
        <begin position="432"/>
        <end position="561"/>
    </location>
</feature>
<organism evidence="4 5">
    <name type="scientific">Adineta ricciae</name>
    <name type="common">Rotifer</name>
    <dbReference type="NCBI Taxonomy" id="249248"/>
    <lineage>
        <taxon>Eukaryota</taxon>
        <taxon>Metazoa</taxon>
        <taxon>Spiralia</taxon>
        <taxon>Gnathifera</taxon>
        <taxon>Rotifera</taxon>
        <taxon>Eurotatoria</taxon>
        <taxon>Bdelloidea</taxon>
        <taxon>Adinetida</taxon>
        <taxon>Adinetidae</taxon>
        <taxon>Adineta</taxon>
    </lineage>
</organism>
<feature type="compositionally biased region" description="Basic and acidic residues" evidence="1">
    <location>
        <begin position="1138"/>
        <end position="1148"/>
    </location>
</feature>
<feature type="domain" description="Protein kinase" evidence="2">
    <location>
        <begin position="47"/>
        <end position="296"/>
    </location>
</feature>
<feature type="compositionally biased region" description="Basic and acidic residues" evidence="1">
    <location>
        <begin position="622"/>
        <end position="639"/>
    </location>
</feature>
<dbReference type="PANTHER" id="PTHR15921:SF3">
    <property type="entry name" value="PRE-MRNA CLEAVAGE COMPLEX 2 PROTEIN PCF11"/>
    <property type="match status" value="1"/>
</dbReference>
<evidence type="ECO:0008006" key="6">
    <source>
        <dbReference type="Google" id="ProtNLM"/>
    </source>
</evidence>
<dbReference type="InterPro" id="IPR054127">
    <property type="entry name" value="Pcf11_C"/>
</dbReference>
<dbReference type="InterPro" id="IPR008942">
    <property type="entry name" value="ENTH_VHS"/>
</dbReference>
<proteinExistence type="predicted"/>
<dbReference type="GO" id="GO:0005849">
    <property type="term" value="C:mRNA cleavage factor complex"/>
    <property type="evidence" value="ECO:0007669"/>
    <property type="project" value="TreeGrafter"/>
</dbReference>
<dbReference type="GO" id="GO:0005524">
    <property type="term" value="F:ATP binding"/>
    <property type="evidence" value="ECO:0007669"/>
    <property type="project" value="InterPro"/>
</dbReference>
<dbReference type="InterPro" id="IPR045154">
    <property type="entry name" value="PCF11-like"/>
</dbReference>